<dbReference type="GO" id="GO:0030170">
    <property type="term" value="F:pyridoxal phosphate binding"/>
    <property type="evidence" value="ECO:0007669"/>
    <property type="project" value="InterPro"/>
</dbReference>
<accession>A0A6A5VWY5</accession>
<dbReference type="InterPro" id="IPR015421">
    <property type="entry name" value="PyrdxlP-dep_Trfase_major"/>
</dbReference>
<evidence type="ECO:0000256" key="3">
    <source>
        <dbReference type="ARBA" id="ARBA00022679"/>
    </source>
</evidence>
<dbReference type="Proteomes" id="UP000799779">
    <property type="component" value="Unassembled WGS sequence"/>
</dbReference>
<comment type="similarity">
    <text evidence="2">Belongs to the class-II pyridoxal-phosphate-dependent aminotransferase family. BioF subfamily.</text>
</comment>
<name>A0A6A5VWY5_9PLEO</name>
<keyword evidence="7" id="KW-1185">Reference proteome</keyword>
<proteinExistence type="inferred from homology"/>
<evidence type="ECO:0000256" key="1">
    <source>
        <dbReference type="ARBA" id="ARBA00001933"/>
    </source>
</evidence>
<feature type="domain" description="Aminotransferase class I/classII large" evidence="5">
    <location>
        <begin position="35"/>
        <end position="398"/>
    </location>
</feature>
<gene>
    <name evidence="6" type="ORF">P154DRAFT_503527</name>
</gene>
<dbReference type="EMBL" id="ML977708">
    <property type="protein sequence ID" value="KAF1993377.1"/>
    <property type="molecule type" value="Genomic_DNA"/>
</dbReference>
<dbReference type="GO" id="GO:0016740">
    <property type="term" value="F:transferase activity"/>
    <property type="evidence" value="ECO:0007669"/>
    <property type="project" value="UniProtKB-KW"/>
</dbReference>
<dbReference type="Pfam" id="PF00155">
    <property type="entry name" value="Aminotran_1_2"/>
    <property type="match status" value="1"/>
</dbReference>
<dbReference type="PANTHER" id="PTHR13693">
    <property type="entry name" value="CLASS II AMINOTRANSFERASE/8-AMINO-7-OXONONANOATE SYNTHASE"/>
    <property type="match status" value="1"/>
</dbReference>
<sequence length="425" mass="46044">MGTKAIATPLEIALQQHLDRRRASHTLRTLTLPSQQIDFSSNDFLSLSSSPTLRAAFLQELASAQLPLGSGGSRLLDGNSKYAEDLERLIAEFHGAEAGLLFNSGFDANAGFFACVPQKGDFVVYDALIHASVHDGMRLSRATKRVSFKHNSVADLRRVLELCLEESGLLREGKSHVFVAVEAIYSMDGDLAPLKEIVELVEAVLPPGCGYVAVDEAHSTGVIGPQGRGLVSELGLEQRVFARLHTFGKALACNGAIILGSPLLRHYLINYARPLIYSTFMSYPALAAVRASYSLLQQGHTVQLASHLQFLIKTLFAELHAAQDKNLKTTLTIPSTCPNSPIFSIQVAEPKPLAKVLQAQGFMIRAVVPPTVPEGTSRVRVCLHAGNTEKEIKQLVKELGIWAASQTCVLAETKERGCTAVQARL</sequence>
<evidence type="ECO:0000313" key="6">
    <source>
        <dbReference type="EMBL" id="KAF1993377.1"/>
    </source>
</evidence>
<dbReference type="InterPro" id="IPR004839">
    <property type="entry name" value="Aminotransferase_I/II_large"/>
</dbReference>
<dbReference type="Gene3D" id="3.90.1150.10">
    <property type="entry name" value="Aspartate Aminotransferase, domain 1"/>
    <property type="match status" value="1"/>
</dbReference>
<dbReference type="OrthoDB" id="2382073at2759"/>
<dbReference type="GO" id="GO:0009102">
    <property type="term" value="P:biotin biosynthetic process"/>
    <property type="evidence" value="ECO:0007669"/>
    <property type="project" value="TreeGrafter"/>
</dbReference>
<dbReference type="AlphaFoldDB" id="A0A6A5VWY5"/>
<organism evidence="6 7">
    <name type="scientific">Amniculicola lignicola CBS 123094</name>
    <dbReference type="NCBI Taxonomy" id="1392246"/>
    <lineage>
        <taxon>Eukaryota</taxon>
        <taxon>Fungi</taxon>
        <taxon>Dikarya</taxon>
        <taxon>Ascomycota</taxon>
        <taxon>Pezizomycotina</taxon>
        <taxon>Dothideomycetes</taxon>
        <taxon>Pleosporomycetidae</taxon>
        <taxon>Pleosporales</taxon>
        <taxon>Amniculicolaceae</taxon>
        <taxon>Amniculicola</taxon>
    </lineage>
</organism>
<keyword evidence="4" id="KW-0663">Pyridoxal phosphate</keyword>
<dbReference type="PANTHER" id="PTHR13693:SF77">
    <property type="entry name" value="8-AMINO-7-OXONONANOATE SYNTHASE"/>
    <property type="match status" value="1"/>
</dbReference>
<evidence type="ECO:0000259" key="5">
    <source>
        <dbReference type="Pfam" id="PF00155"/>
    </source>
</evidence>
<dbReference type="InterPro" id="IPR015424">
    <property type="entry name" value="PyrdxlP-dep_Trfase"/>
</dbReference>
<dbReference type="InterPro" id="IPR050087">
    <property type="entry name" value="AON_synthase_class-II"/>
</dbReference>
<evidence type="ECO:0000313" key="7">
    <source>
        <dbReference type="Proteomes" id="UP000799779"/>
    </source>
</evidence>
<evidence type="ECO:0000256" key="2">
    <source>
        <dbReference type="ARBA" id="ARBA00010008"/>
    </source>
</evidence>
<dbReference type="SUPFAM" id="SSF53383">
    <property type="entry name" value="PLP-dependent transferases"/>
    <property type="match status" value="1"/>
</dbReference>
<comment type="cofactor">
    <cofactor evidence="1">
        <name>pyridoxal 5'-phosphate</name>
        <dbReference type="ChEBI" id="CHEBI:597326"/>
    </cofactor>
</comment>
<evidence type="ECO:0000256" key="4">
    <source>
        <dbReference type="ARBA" id="ARBA00022898"/>
    </source>
</evidence>
<keyword evidence="3 6" id="KW-0808">Transferase</keyword>
<protein>
    <submittedName>
        <fullName evidence="6">PLP-dependent transferase</fullName>
    </submittedName>
</protein>
<reference evidence="6" key="1">
    <citation type="journal article" date="2020" name="Stud. Mycol.">
        <title>101 Dothideomycetes genomes: a test case for predicting lifestyles and emergence of pathogens.</title>
        <authorList>
            <person name="Haridas S."/>
            <person name="Albert R."/>
            <person name="Binder M."/>
            <person name="Bloem J."/>
            <person name="Labutti K."/>
            <person name="Salamov A."/>
            <person name="Andreopoulos B."/>
            <person name="Baker S."/>
            <person name="Barry K."/>
            <person name="Bills G."/>
            <person name="Bluhm B."/>
            <person name="Cannon C."/>
            <person name="Castanera R."/>
            <person name="Culley D."/>
            <person name="Daum C."/>
            <person name="Ezra D."/>
            <person name="Gonzalez J."/>
            <person name="Henrissat B."/>
            <person name="Kuo A."/>
            <person name="Liang C."/>
            <person name="Lipzen A."/>
            <person name="Lutzoni F."/>
            <person name="Magnuson J."/>
            <person name="Mondo S."/>
            <person name="Nolan M."/>
            <person name="Ohm R."/>
            <person name="Pangilinan J."/>
            <person name="Park H.-J."/>
            <person name="Ramirez L."/>
            <person name="Alfaro M."/>
            <person name="Sun H."/>
            <person name="Tritt A."/>
            <person name="Yoshinaga Y."/>
            <person name="Zwiers L.-H."/>
            <person name="Turgeon B."/>
            <person name="Goodwin S."/>
            <person name="Spatafora J."/>
            <person name="Crous P."/>
            <person name="Grigoriev I."/>
        </authorList>
    </citation>
    <scope>NUCLEOTIDE SEQUENCE</scope>
    <source>
        <strain evidence="6">CBS 123094</strain>
    </source>
</reference>
<dbReference type="InterPro" id="IPR015422">
    <property type="entry name" value="PyrdxlP-dep_Trfase_small"/>
</dbReference>
<dbReference type="Gene3D" id="3.40.640.10">
    <property type="entry name" value="Type I PLP-dependent aspartate aminotransferase-like (Major domain)"/>
    <property type="match status" value="1"/>
</dbReference>